<comment type="caution">
    <text evidence="2">The sequence shown here is derived from an EMBL/GenBank/DDBJ whole genome shotgun (WGS) entry which is preliminary data.</text>
</comment>
<reference evidence="3" key="1">
    <citation type="submission" date="2017-03" db="EMBL/GenBank/DDBJ databases">
        <title>Phytopthora megakarya and P. palmivora, two closely related causual agents of cacao black pod achieved similar genome size and gene model numbers by different mechanisms.</title>
        <authorList>
            <person name="Ali S."/>
            <person name="Shao J."/>
            <person name="Larry D.J."/>
            <person name="Kronmiller B."/>
            <person name="Shen D."/>
            <person name="Strem M.D."/>
            <person name="Melnick R.L."/>
            <person name="Guiltinan M.J."/>
            <person name="Tyler B.M."/>
            <person name="Meinhardt L.W."/>
            <person name="Bailey B.A."/>
        </authorList>
    </citation>
    <scope>NUCLEOTIDE SEQUENCE [LARGE SCALE GENOMIC DNA]</scope>
    <source>
        <strain evidence="3">zdho120</strain>
    </source>
</reference>
<dbReference type="Pfam" id="PF00078">
    <property type="entry name" value="RVT_1"/>
    <property type="match status" value="1"/>
</dbReference>
<dbReference type="CDD" id="cd01650">
    <property type="entry name" value="RT_nLTR_like"/>
    <property type="match status" value="1"/>
</dbReference>
<dbReference type="EMBL" id="NBNE01000669">
    <property type="protein sequence ID" value="OWZ17931.1"/>
    <property type="molecule type" value="Genomic_DNA"/>
</dbReference>
<dbReference type="SUPFAM" id="SSF56219">
    <property type="entry name" value="DNase I-like"/>
    <property type="match status" value="1"/>
</dbReference>
<dbReference type="Pfam" id="PF03372">
    <property type="entry name" value="Exo_endo_phos"/>
    <property type="match status" value="1"/>
</dbReference>
<evidence type="ECO:0000313" key="2">
    <source>
        <dbReference type="EMBL" id="OWZ17931.1"/>
    </source>
</evidence>
<dbReference type="PANTHER" id="PTHR31635:SF196">
    <property type="entry name" value="REVERSE TRANSCRIPTASE DOMAIN-CONTAINING PROTEIN-RELATED"/>
    <property type="match status" value="1"/>
</dbReference>
<dbReference type="STRING" id="4795.A0A225WJM8"/>
<accession>A0A225WJM8</accession>
<dbReference type="Gene3D" id="3.60.10.10">
    <property type="entry name" value="Endonuclease/exonuclease/phosphatase"/>
    <property type="match status" value="1"/>
</dbReference>
<dbReference type="InterPro" id="IPR000477">
    <property type="entry name" value="RT_dom"/>
</dbReference>
<dbReference type="InterPro" id="IPR036691">
    <property type="entry name" value="Endo/exonu/phosph_ase_sf"/>
</dbReference>
<dbReference type="GO" id="GO:0003824">
    <property type="term" value="F:catalytic activity"/>
    <property type="evidence" value="ECO:0007669"/>
    <property type="project" value="InterPro"/>
</dbReference>
<evidence type="ECO:0000313" key="3">
    <source>
        <dbReference type="Proteomes" id="UP000198211"/>
    </source>
</evidence>
<protein>
    <submittedName>
        <fullName evidence="2">RxLR effector protein</fullName>
    </submittedName>
</protein>
<feature type="domain" description="Reverse transcriptase" evidence="1">
    <location>
        <begin position="470"/>
        <end position="733"/>
    </location>
</feature>
<dbReference type="OrthoDB" id="93783at2759"/>
<proteinExistence type="predicted"/>
<name>A0A225WJM8_9STRA</name>
<organism evidence="2 3">
    <name type="scientific">Phytophthora megakarya</name>
    <dbReference type="NCBI Taxonomy" id="4795"/>
    <lineage>
        <taxon>Eukaryota</taxon>
        <taxon>Sar</taxon>
        <taxon>Stramenopiles</taxon>
        <taxon>Oomycota</taxon>
        <taxon>Peronosporomycetes</taxon>
        <taxon>Peronosporales</taxon>
        <taxon>Peronosporaceae</taxon>
        <taxon>Phytophthora</taxon>
    </lineage>
</organism>
<dbReference type="PROSITE" id="PS50878">
    <property type="entry name" value="RT_POL"/>
    <property type="match status" value="1"/>
</dbReference>
<dbReference type="Proteomes" id="UP000198211">
    <property type="component" value="Unassembled WGS sequence"/>
</dbReference>
<gene>
    <name evidence="2" type="ORF">PHMEG_0008061</name>
</gene>
<sequence>MWGWTNEEKPLSFWSVASYKEGGVGILVFPEFRDQVQPWNQHLWTSRVIGIQFKDIHMLNVYSPVRRKQREQFFSSLEEWELKRTEHVVMAGDFNCVENPQLDRLGGDRAVASESPVLTRLTRDAKLEDARTLLGSAIEELELAPHEHFTYWQGEIASRIDRFYVSANRSSWVQWLDVRLPPVPSDHDELVLHLRNPSESKAQMKPNRTVYPIRGAHSARLVEELLSELNEKAPQHEVGELDWDEWVQNCKKAIKRIAQRDKKRRNKKSAKLQRQLRQGPMTRNHLIAVLVNDIKERNLARVGSRLERTHDQIRWLFKRTAIWERDQTVSHIQAPPDTHFDEDLPIPERFSQVWSKLLGKRHSNTHFDEDLPIPERFSQVWSKLLGKRHSKLDAVEMKNAVAEFAVVPPERKVREQDNKQLMAPIAEDDLLAAIKELERHKAGGEDGLNNDFSKDLPAAMIPRLVKVCNSSLEGKPPPPSFLKAIIVPLWKKGDSDNALDYRPISLLQTSYKLFAKILAQRMQRFLGRLIGDTQQGFVHGRHMHKSITMMVAQLEATVNDSLRSTGESAGILLLDFAKAYDTVDRVYLLEVLRQFGFAAEFIDLIESLHVKTTAQFLVNGELSSPLEVKTGIRQGCPLAPLLFILAAELLALALLQDRELKGQRVAEGKEEHKFSAFVDDSTLFLDQSSQLPRALRIVDNFGTISGLRIQPLKSVYIFLNKAVKVTTWFGIPVLALGDTVRYLGYDIGFTNLTKVNWAKRIRSVKRRMATAEHVSTTVVDRVDLLNAIVLPAITFTAKFFPPTQDVITSLTNMQKQFLWRRQVKDDPSRHKMTPNLIFTPRAAGGLGLVAIPVALQTQRVKDTMFWLIGRQSIYKQAWLQYMGLQVTQSRSTVGVTPRRISRSLGEQWTERRKCLDQDMGQLLAPSQAEQEGRQKLARSELQRLAATAAFSTCNLKYQPADGETLRIAVDLESIVQRHPPAREIIDFWGSFSWANNPWLPDSNAPVLTRKKYYRIEETSIEELAIMRTSHDVYNVTVRTALGCTVGHSVAKLQRWLLAILLGSLRIPIGGKLGQPPRLMLRLPPALRFEYNWTTDGGMVRGTTIDGKAEITLQQQDNGIYWDVICHVNARKDAKKLRKRQGGIVFKANPRIHGFPWSVLNKTRNRLIIQQLKQQIKRRYRRRTHRIHGFPWSVPNKTRNRLILQQLKQQIKRRYRRRTAQHLDTMLEKWRASTAEDVWLKGHQSQTPKKLWEHRNMLTDYQVWVTYRMATMQLHLYYFGKELERGCPVDDRCQDQNITVSHLSWRCTRAQEFWGKLLSHWLGQAVSAQLLGAYQEYLASRRAPPIGNSFKRRMRDLYGQWSSEYGEATNRIWWAMCSMGYTLLWQLRNQVVHEGKKLKAPQQLEYMWERCIRQLQAIAMRELRKPKTRTQGLQLKLCVECLATMEEGQKDQERQALPKARRRQSTETTLMKRIKLYKESNN</sequence>
<keyword evidence="3" id="KW-1185">Reference proteome</keyword>
<dbReference type="InterPro" id="IPR005135">
    <property type="entry name" value="Endo/exonuclease/phosphatase"/>
</dbReference>
<evidence type="ECO:0000259" key="1">
    <source>
        <dbReference type="PROSITE" id="PS50878"/>
    </source>
</evidence>
<dbReference type="PANTHER" id="PTHR31635">
    <property type="entry name" value="REVERSE TRANSCRIPTASE DOMAIN-CONTAINING PROTEIN-RELATED"/>
    <property type="match status" value="1"/>
</dbReference>